<evidence type="ECO:0000256" key="9">
    <source>
        <dbReference type="ARBA" id="ARBA00023136"/>
    </source>
</evidence>
<dbReference type="CDD" id="cd06261">
    <property type="entry name" value="TM_PBP2"/>
    <property type="match status" value="1"/>
</dbReference>
<feature type="transmembrane region" description="Helical" evidence="13">
    <location>
        <begin position="170"/>
        <end position="189"/>
    </location>
</feature>
<dbReference type="InterPro" id="IPR000515">
    <property type="entry name" value="MetI-like"/>
</dbReference>
<sequence>MTWLKKLAEAAVFLLLLTLVSFMVVKLAPGDAARSLLRMDTIAVTGQDIEAQREQLGLNAPIWEQYLSYIANVARLNFGTSTMSSKPVVTELANAFPGTLLLAGWSLVVALVITAVLGIFAARNAGKWQDRLAQGFCLVTSSLPAFWLGLLLLTVFAVGLGWLPSQGSRPGGLILPVVCLAIVIAPPYVKVFRGSLVEAQEMDFVRASRSRGLHEATVFGKHVLRASLIPLVTIMGMSLGSLLGGTVIVEKIFAIPGIGKLALDALTKRDYAVIQAFILFIGIVVFLINALVDLSYRWLDPAIALKERKKA</sequence>
<feature type="domain" description="ABC transmembrane type-1" evidence="14">
    <location>
        <begin position="96"/>
        <end position="292"/>
    </location>
</feature>
<evidence type="ECO:0000313" key="15">
    <source>
        <dbReference type="EMBL" id="QUC08191.1"/>
    </source>
</evidence>
<keyword evidence="2 13" id="KW-0813">Transport</keyword>
<keyword evidence="6 13" id="KW-1133">Transmembrane helix</keyword>
<dbReference type="RefSeq" id="WP_212323795.1">
    <property type="nucleotide sequence ID" value="NZ_AP024463.1"/>
</dbReference>
<dbReference type="PANTHER" id="PTHR43163">
    <property type="entry name" value="DIPEPTIDE TRANSPORT SYSTEM PERMEASE PROTEIN DPPB-RELATED"/>
    <property type="match status" value="1"/>
</dbReference>
<feature type="transmembrane region" description="Helical" evidence="13">
    <location>
        <begin position="100"/>
        <end position="122"/>
    </location>
</feature>
<comment type="similarity">
    <text evidence="10">Belongs to the binding-protein-dependent transport system permease family. OppBC subfamily.</text>
</comment>
<evidence type="ECO:0000313" key="16">
    <source>
        <dbReference type="Proteomes" id="UP000678513"/>
    </source>
</evidence>
<evidence type="ECO:0000256" key="2">
    <source>
        <dbReference type="ARBA" id="ARBA00022448"/>
    </source>
</evidence>
<organism evidence="15 16">
    <name type="scientific">Arachnia rubra</name>
    <dbReference type="NCBI Taxonomy" id="1547448"/>
    <lineage>
        <taxon>Bacteria</taxon>
        <taxon>Bacillati</taxon>
        <taxon>Actinomycetota</taxon>
        <taxon>Actinomycetes</taxon>
        <taxon>Propionibacteriales</taxon>
        <taxon>Propionibacteriaceae</taxon>
        <taxon>Arachnia</taxon>
    </lineage>
</organism>
<dbReference type="SUPFAM" id="SSF161098">
    <property type="entry name" value="MetI-like"/>
    <property type="match status" value="1"/>
</dbReference>
<evidence type="ECO:0000256" key="7">
    <source>
        <dbReference type="ARBA" id="ARBA00023065"/>
    </source>
</evidence>
<keyword evidence="4" id="KW-0533">Nickel</keyword>
<dbReference type="InterPro" id="IPR050045">
    <property type="entry name" value="Opp2B"/>
</dbReference>
<dbReference type="PROSITE" id="PS50928">
    <property type="entry name" value="ABC_TM1"/>
    <property type="match status" value="1"/>
</dbReference>
<evidence type="ECO:0000256" key="12">
    <source>
        <dbReference type="ARBA" id="ARBA00044774"/>
    </source>
</evidence>
<dbReference type="InterPro" id="IPR045621">
    <property type="entry name" value="BPD_transp_1_N"/>
</dbReference>
<dbReference type="InterPro" id="IPR035906">
    <property type="entry name" value="MetI-like_sf"/>
</dbReference>
<protein>
    <recommendedName>
        <fullName evidence="12">Nickel import system permease protein NikB</fullName>
    </recommendedName>
</protein>
<keyword evidence="7" id="KW-0406">Ion transport</keyword>
<keyword evidence="9 13" id="KW-0472">Membrane</keyword>
<proteinExistence type="inferred from homology"/>
<dbReference type="NCBIfam" id="NF045470">
    <property type="entry name" value="Opp2B"/>
    <property type="match status" value="1"/>
</dbReference>
<dbReference type="Gene3D" id="1.10.3720.10">
    <property type="entry name" value="MetI-like"/>
    <property type="match status" value="1"/>
</dbReference>
<evidence type="ECO:0000256" key="3">
    <source>
        <dbReference type="ARBA" id="ARBA00022475"/>
    </source>
</evidence>
<feature type="transmembrane region" description="Helical" evidence="13">
    <location>
        <begin position="143"/>
        <end position="164"/>
    </location>
</feature>
<evidence type="ECO:0000256" key="11">
    <source>
        <dbReference type="ARBA" id="ARBA00038669"/>
    </source>
</evidence>
<feature type="transmembrane region" description="Helical" evidence="13">
    <location>
        <begin position="228"/>
        <end position="253"/>
    </location>
</feature>
<feature type="transmembrane region" description="Helical" evidence="13">
    <location>
        <begin position="273"/>
        <end position="292"/>
    </location>
</feature>
<evidence type="ECO:0000259" key="14">
    <source>
        <dbReference type="PROSITE" id="PS50928"/>
    </source>
</evidence>
<evidence type="ECO:0000256" key="4">
    <source>
        <dbReference type="ARBA" id="ARBA00022596"/>
    </source>
</evidence>
<comment type="subcellular location">
    <subcellularLocation>
        <location evidence="1 13">Cell membrane</location>
        <topology evidence="1 13">Multi-pass membrane protein</topology>
    </subcellularLocation>
</comment>
<evidence type="ECO:0000256" key="13">
    <source>
        <dbReference type="RuleBase" id="RU363032"/>
    </source>
</evidence>
<dbReference type="EMBL" id="CP072384">
    <property type="protein sequence ID" value="QUC08191.1"/>
    <property type="molecule type" value="Genomic_DNA"/>
</dbReference>
<evidence type="ECO:0000256" key="10">
    <source>
        <dbReference type="ARBA" id="ARBA00024202"/>
    </source>
</evidence>
<comment type="subunit">
    <text evidence="11">The complex is composed of two ATP-binding proteins (NikD and NikE), two transmembrane proteins (NikB and NikC) and a solute-binding protein (NikA).</text>
</comment>
<name>A0ABX7Y543_9ACTN</name>
<dbReference type="PANTHER" id="PTHR43163:SF6">
    <property type="entry name" value="DIPEPTIDE TRANSPORT SYSTEM PERMEASE PROTEIN DPPB-RELATED"/>
    <property type="match status" value="1"/>
</dbReference>
<keyword evidence="3" id="KW-1003">Cell membrane</keyword>
<gene>
    <name evidence="15" type="ORF">J5A65_00040</name>
</gene>
<dbReference type="Proteomes" id="UP000678513">
    <property type="component" value="Chromosome"/>
</dbReference>
<keyword evidence="16" id="KW-1185">Reference proteome</keyword>
<evidence type="ECO:0000256" key="5">
    <source>
        <dbReference type="ARBA" id="ARBA00022692"/>
    </source>
</evidence>
<dbReference type="Pfam" id="PF19300">
    <property type="entry name" value="BPD_transp_1_N"/>
    <property type="match status" value="1"/>
</dbReference>
<evidence type="ECO:0000256" key="1">
    <source>
        <dbReference type="ARBA" id="ARBA00004651"/>
    </source>
</evidence>
<keyword evidence="5 13" id="KW-0812">Transmembrane</keyword>
<reference evidence="15 16" key="1">
    <citation type="submission" date="2021-03" db="EMBL/GenBank/DDBJ databases">
        <title>Human Oral Microbial Genomes.</title>
        <authorList>
            <person name="Johnston C.D."/>
            <person name="Chen T."/>
            <person name="Dewhirst F.E."/>
        </authorList>
    </citation>
    <scope>NUCLEOTIDE SEQUENCE [LARGE SCALE GENOMIC DNA]</scope>
    <source>
        <strain evidence="15 16">DSMZ 100122</strain>
    </source>
</reference>
<evidence type="ECO:0000256" key="8">
    <source>
        <dbReference type="ARBA" id="ARBA00023112"/>
    </source>
</evidence>
<dbReference type="Pfam" id="PF00528">
    <property type="entry name" value="BPD_transp_1"/>
    <property type="match status" value="1"/>
</dbReference>
<evidence type="ECO:0000256" key="6">
    <source>
        <dbReference type="ARBA" id="ARBA00022989"/>
    </source>
</evidence>
<keyword evidence="8" id="KW-0921">Nickel transport</keyword>
<accession>A0ABX7Y543</accession>